<protein>
    <submittedName>
        <fullName evidence="1">Uncharacterized protein</fullName>
    </submittedName>
</protein>
<organism evidence="1">
    <name type="scientific">bioreactor metagenome</name>
    <dbReference type="NCBI Taxonomy" id="1076179"/>
    <lineage>
        <taxon>unclassified sequences</taxon>
        <taxon>metagenomes</taxon>
        <taxon>ecological metagenomes</taxon>
    </lineage>
</organism>
<proteinExistence type="predicted"/>
<sequence>MHTEFEVVHRKQIVVVHDMSKVSSAFFTHFALAVVKLAHFLVETAAAFHNGIKISHIVDVSTNARNFCNNCPDFFVAENSTDSTASGLFQTNFLTFAVIEGEVEHSDERMISSISGRNNTDVLFFLVFVGKKIGQFFGKHM</sequence>
<name>A0A644WQI8_9ZZZZ</name>
<dbReference type="AlphaFoldDB" id="A0A644WQI8"/>
<comment type="caution">
    <text evidence="1">The sequence shown here is derived from an EMBL/GenBank/DDBJ whole genome shotgun (WGS) entry which is preliminary data.</text>
</comment>
<reference evidence="1" key="1">
    <citation type="submission" date="2019-08" db="EMBL/GenBank/DDBJ databases">
        <authorList>
            <person name="Kucharzyk K."/>
            <person name="Murdoch R.W."/>
            <person name="Higgins S."/>
            <person name="Loffler F."/>
        </authorList>
    </citation>
    <scope>NUCLEOTIDE SEQUENCE</scope>
</reference>
<gene>
    <name evidence="1" type="ORF">SDC9_52019</name>
</gene>
<accession>A0A644WQI8</accession>
<dbReference type="EMBL" id="VSSQ01001160">
    <property type="protein sequence ID" value="MPM05728.1"/>
    <property type="molecule type" value="Genomic_DNA"/>
</dbReference>
<evidence type="ECO:0000313" key="1">
    <source>
        <dbReference type="EMBL" id="MPM05728.1"/>
    </source>
</evidence>